<feature type="compositionally biased region" description="Basic and acidic residues" evidence="1">
    <location>
        <begin position="101"/>
        <end position="121"/>
    </location>
</feature>
<dbReference type="InterPro" id="IPR006568">
    <property type="entry name" value="PSP_pro-rich"/>
</dbReference>
<dbReference type="Proteomes" id="UP000011713">
    <property type="component" value="Unassembled WGS sequence"/>
</dbReference>
<dbReference type="InterPro" id="IPR007180">
    <property type="entry name" value="DUF382"/>
</dbReference>
<evidence type="ECO:0000256" key="1">
    <source>
        <dbReference type="SAM" id="MobiDB-lite"/>
    </source>
</evidence>
<feature type="region of interest" description="Disordered" evidence="1">
    <location>
        <begin position="389"/>
        <end position="415"/>
    </location>
</feature>
<protein>
    <recommendedName>
        <fullName evidence="2">PSP proline-rich domain-containing protein</fullName>
    </recommendedName>
</protein>
<reference evidence="4" key="1">
    <citation type="journal article" date="2010" name="Science">
        <title>Signatures of adaptation to obligate biotrophy in the Hyaloperonospora arabidopsidis genome.</title>
        <authorList>
            <person name="Baxter L."/>
            <person name="Tripathy S."/>
            <person name="Ishaque N."/>
            <person name="Boot N."/>
            <person name="Cabral A."/>
            <person name="Kemen E."/>
            <person name="Thines M."/>
            <person name="Ah-Fong A."/>
            <person name="Anderson R."/>
            <person name="Badejoko W."/>
            <person name="Bittner-Eddy P."/>
            <person name="Boore J.L."/>
            <person name="Chibucos M.C."/>
            <person name="Coates M."/>
            <person name="Dehal P."/>
            <person name="Delehaunty K."/>
            <person name="Dong S."/>
            <person name="Downton P."/>
            <person name="Dumas B."/>
            <person name="Fabro G."/>
            <person name="Fronick C."/>
            <person name="Fuerstenberg S.I."/>
            <person name="Fulton L."/>
            <person name="Gaulin E."/>
            <person name="Govers F."/>
            <person name="Hughes L."/>
            <person name="Humphray S."/>
            <person name="Jiang R.H."/>
            <person name="Judelson H."/>
            <person name="Kamoun S."/>
            <person name="Kyung K."/>
            <person name="Meijer H."/>
            <person name="Minx P."/>
            <person name="Morris P."/>
            <person name="Nelson J."/>
            <person name="Phuntumart V."/>
            <person name="Qutob D."/>
            <person name="Rehmany A."/>
            <person name="Rougon-Cardoso A."/>
            <person name="Ryden P."/>
            <person name="Torto-Alalibo T."/>
            <person name="Studholme D."/>
            <person name="Wang Y."/>
            <person name="Win J."/>
            <person name="Wood J."/>
            <person name="Clifton S.W."/>
            <person name="Rogers J."/>
            <person name="Van den Ackerveken G."/>
            <person name="Jones J.D."/>
            <person name="McDowell J.M."/>
            <person name="Beynon J."/>
            <person name="Tyler B.M."/>
        </authorList>
    </citation>
    <scope>NUCLEOTIDE SEQUENCE [LARGE SCALE GENOMIC DNA]</scope>
    <source>
        <strain evidence="4">Emoy2</strain>
    </source>
</reference>
<sequence>MATESGLTKNQRRRLKKRAQKQAEANGVQLASSTQPVTATPKQADVESPVDVEVEYVSADPSKELALVQDDPVYEEMLRVLSKFSSAEELCGTTDNEDGQDDQKNKVEKGVDGGDVMKDGEVENEQEEDEQVLSRKARKKSKRLSVAELKQLVSYPDVVEAHDVTSADPRLLVYLKSYRNTVPVPHHWCHKRKYLQGKRGIEKPPFQLPEFIAQTGIAAVRDSVAEDDEKKRNKQRARERVQPKMGRVDIDYQVLHDAFFRFQTKPKLLTRLGDLYYEGKEFEVKLKTKVPGQLSDELKAALGMVEGVPPPWLLNVQRYGPPPAYPNLKIPGLNAPIPEGSSFGYHPGGWGKPPVDENGVPLYGDVFGKVTETETQVQSLMWMLWNAADDEEEEGEGEGGEEEDAMDGVTGAEGLDATGVETPLVDGISSVASGLTTPGVVDLRKGIRGTETPDTPQQLYTVLEQKDVRGTLLALHSVLPCAAEESSGTRSETGRVRRRFEDTSALAPADPAGDEDEAAQKKKKAKTEKSKKLKDFKF</sequence>
<dbReference type="Pfam" id="PF04046">
    <property type="entry name" value="PSP"/>
    <property type="match status" value="1"/>
</dbReference>
<feature type="compositionally biased region" description="Polar residues" evidence="1">
    <location>
        <begin position="29"/>
        <end position="41"/>
    </location>
</feature>
<feature type="compositionally biased region" description="Basic residues" evidence="1">
    <location>
        <begin position="10"/>
        <end position="20"/>
    </location>
</feature>
<feature type="compositionally biased region" description="Basic and acidic residues" evidence="1">
    <location>
        <begin position="527"/>
        <end position="538"/>
    </location>
</feature>
<dbReference type="GO" id="GO:0005634">
    <property type="term" value="C:nucleus"/>
    <property type="evidence" value="ECO:0007669"/>
    <property type="project" value="InterPro"/>
</dbReference>
<evidence type="ECO:0000313" key="4">
    <source>
        <dbReference type="Proteomes" id="UP000011713"/>
    </source>
</evidence>
<dbReference type="OMA" id="MASTHTY"/>
<evidence type="ECO:0000313" key="3">
    <source>
        <dbReference type="EnsemblProtists" id="HpaP804989"/>
    </source>
</evidence>
<dbReference type="EnsemblProtists" id="HpaT804989">
    <property type="protein sequence ID" value="HpaP804989"/>
    <property type="gene ID" value="HpaG804989"/>
</dbReference>
<feature type="region of interest" description="Disordered" evidence="1">
    <location>
        <begin position="482"/>
        <end position="538"/>
    </location>
</feature>
<dbReference type="VEuPathDB" id="FungiDB:HpaG804989"/>
<dbReference type="InParanoid" id="M4BFC0"/>
<dbReference type="STRING" id="559515.M4BFC0"/>
<dbReference type="HOGENOM" id="CLU_014435_1_1_1"/>
<dbReference type="PANTHER" id="PTHR12785">
    <property type="entry name" value="SPLICING FACTOR 3B"/>
    <property type="match status" value="1"/>
</dbReference>
<feature type="region of interest" description="Disordered" evidence="1">
    <location>
        <begin position="91"/>
        <end position="137"/>
    </location>
</feature>
<organism evidence="3 4">
    <name type="scientific">Hyaloperonospora arabidopsidis (strain Emoy2)</name>
    <name type="common">Downy mildew agent</name>
    <name type="synonym">Peronospora arabidopsidis</name>
    <dbReference type="NCBI Taxonomy" id="559515"/>
    <lineage>
        <taxon>Eukaryota</taxon>
        <taxon>Sar</taxon>
        <taxon>Stramenopiles</taxon>
        <taxon>Oomycota</taxon>
        <taxon>Peronosporomycetes</taxon>
        <taxon>Peronosporales</taxon>
        <taxon>Peronosporaceae</taxon>
        <taxon>Hyaloperonospora</taxon>
    </lineage>
</organism>
<accession>M4BFC0</accession>
<feature type="region of interest" description="Disordered" evidence="1">
    <location>
        <begin position="1"/>
        <end position="49"/>
    </location>
</feature>
<feature type="compositionally biased region" description="Basic and acidic residues" evidence="1">
    <location>
        <begin position="492"/>
        <end position="502"/>
    </location>
</feature>
<dbReference type="eggNOG" id="KOG2330">
    <property type="taxonomic scope" value="Eukaryota"/>
</dbReference>
<evidence type="ECO:0000259" key="2">
    <source>
        <dbReference type="SMART" id="SM00581"/>
    </source>
</evidence>
<dbReference type="EMBL" id="JH598203">
    <property type="status" value="NOT_ANNOTATED_CDS"/>
    <property type="molecule type" value="Genomic_DNA"/>
</dbReference>
<reference evidence="3" key="2">
    <citation type="submission" date="2015-06" db="UniProtKB">
        <authorList>
            <consortium name="EnsemblProtists"/>
        </authorList>
    </citation>
    <scope>IDENTIFICATION</scope>
    <source>
        <strain evidence="3">Emoy2</strain>
    </source>
</reference>
<dbReference type="PANTHER" id="PTHR12785:SF6">
    <property type="entry name" value="SPLICING FACTOR 3B SUBUNIT 2"/>
    <property type="match status" value="1"/>
</dbReference>
<feature type="compositionally biased region" description="Acidic residues" evidence="1">
    <location>
        <begin position="122"/>
        <end position="131"/>
    </location>
</feature>
<dbReference type="Pfam" id="PF04037">
    <property type="entry name" value="DUF382"/>
    <property type="match status" value="1"/>
</dbReference>
<keyword evidence="4" id="KW-1185">Reference proteome</keyword>
<feature type="compositionally biased region" description="Acidic residues" evidence="1">
    <location>
        <begin position="389"/>
        <end position="406"/>
    </location>
</feature>
<dbReference type="SMART" id="SM00581">
    <property type="entry name" value="PSP"/>
    <property type="match status" value="1"/>
</dbReference>
<name>M4BFC0_HYAAE</name>
<dbReference type="FunCoup" id="M4BFC0">
    <property type="interactions" value="100"/>
</dbReference>
<feature type="domain" description="PSP proline-rich" evidence="2">
    <location>
        <begin position="286"/>
        <end position="339"/>
    </location>
</feature>
<dbReference type="InterPro" id="IPR052584">
    <property type="entry name" value="U2_snRNP_Complex_Component"/>
</dbReference>
<dbReference type="AlphaFoldDB" id="M4BFC0"/>
<proteinExistence type="predicted"/>